<keyword evidence="7 10" id="KW-0371">Homeobox</keyword>
<feature type="compositionally biased region" description="Low complexity" evidence="13">
    <location>
        <begin position="284"/>
        <end position="294"/>
    </location>
</feature>
<dbReference type="Pfam" id="PF00046">
    <property type="entry name" value="Homeodomain"/>
    <property type="match status" value="1"/>
</dbReference>
<evidence type="ECO:0000256" key="9">
    <source>
        <dbReference type="ARBA" id="ARBA00061655"/>
    </source>
</evidence>
<feature type="compositionally biased region" description="Polar residues" evidence="13">
    <location>
        <begin position="261"/>
        <end position="270"/>
    </location>
</feature>
<feature type="region of interest" description="Disordered" evidence="13">
    <location>
        <begin position="1063"/>
        <end position="1082"/>
    </location>
</feature>
<evidence type="ECO:0000256" key="6">
    <source>
        <dbReference type="ARBA" id="ARBA00023125"/>
    </source>
</evidence>
<dbReference type="SMART" id="SM00389">
    <property type="entry name" value="HOX"/>
    <property type="match status" value="1"/>
</dbReference>
<dbReference type="SUPFAM" id="SSF141255">
    <property type="entry name" value="YccV-like"/>
    <property type="match status" value="1"/>
</dbReference>
<evidence type="ECO:0000256" key="10">
    <source>
        <dbReference type="PROSITE-ProRule" id="PRU00108"/>
    </source>
</evidence>
<dbReference type="Gene3D" id="2.60.40.1470">
    <property type="entry name" value="ApaG domain"/>
    <property type="match status" value="1"/>
</dbReference>
<name>A0AAD7SFZ7_9TELE</name>
<dbReference type="Pfam" id="PF00307">
    <property type="entry name" value="CH"/>
    <property type="match status" value="1"/>
</dbReference>
<comment type="similarity">
    <text evidence="9">Belongs to the smoothelin family.</text>
</comment>
<dbReference type="PANTHER" id="PTHR14289">
    <property type="entry name" value="F-BOX ONLY PROTEIN 3"/>
    <property type="match status" value="1"/>
</dbReference>
<feature type="DNA-binding region" description="Homeobox" evidence="10">
    <location>
        <begin position="744"/>
        <end position="803"/>
    </location>
</feature>
<dbReference type="Gene3D" id="1.10.10.60">
    <property type="entry name" value="Homeodomain-like"/>
    <property type="match status" value="1"/>
</dbReference>
<feature type="region of interest" description="Disordered" evidence="13">
    <location>
        <begin position="384"/>
        <end position="412"/>
    </location>
</feature>
<dbReference type="InterPro" id="IPR001715">
    <property type="entry name" value="CH_dom"/>
</dbReference>
<dbReference type="CDD" id="cd00086">
    <property type="entry name" value="homeodomain"/>
    <property type="match status" value="1"/>
</dbReference>
<evidence type="ECO:0000256" key="11">
    <source>
        <dbReference type="RuleBase" id="RU000682"/>
    </source>
</evidence>
<dbReference type="Gene3D" id="1.10.418.10">
    <property type="entry name" value="Calponin-like domain"/>
    <property type="match status" value="1"/>
</dbReference>
<gene>
    <name evidence="17" type="ORF">AAFF_G00376440</name>
</gene>
<dbReference type="SUPFAM" id="SSF47576">
    <property type="entry name" value="Calponin-homology domain, CH-domain"/>
    <property type="match status" value="1"/>
</dbReference>
<keyword evidence="6 10" id="KW-0238">DNA-binding</keyword>
<dbReference type="EMBL" id="JAINUG010000068">
    <property type="protein sequence ID" value="KAJ8401673.1"/>
    <property type="molecule type" value="Genomic_DNA"/>
</dbReference>
<dbReference type="InterPro" id="IPR001356">
    <property type="entry name" value="HD"/>
</dbReference>
<reference evidence="17" key="1">
    <citation type="journal article" date="2023" name="Science">
        <title>Genome structures resolve the early diversification of teleost fishes.</title>
        <authorList>
            <person name="Parey E."/>
            <person name="Louis A."/>
            <person name="Montfort J."/>
            <person name="Bouchez O."/>
            <person name="Roques C."/>
            <person name="Iampietro C."/>
            <person name="Lluch J."/>
            <person name="Castinel A."/>
            <person name="Donnadieu C."/>
            <person name="Desvignes T."/>
            <person name="Floi Bucao C."/>
            <person name="Jouanno E."/>
            <person name="Wen M."/>
            <person name="Mejri S."/>
            <person name="Dirks R."/>
            <person name="Jansen H."/>
            <person name="Henkel C."/>
            <person name="Chen W.J."/>
            <person name="Zahm M."/>
            <person name="Cabau C."/>
            <person name="Klopp C."/>
            <person name="Thompson A.W."/>
            <person name="Robinson-Rechavi M."/>
            <person name="Braasch I."/>
            <person name="Lecointre G."/>
            <person name="Bobe J."/>
            <person name="Postlethwait J.H."/>
            <person name="Berthelot C."/>
            <person name="Roest Crollius H."/>
            <person name="Guiguen Y."/>
        </authorList>
    </citation>
    <scope>NUCLEOTIDE SEQUENCE</scope>
    <source>
        <strain evidence="17">NC1722</strain>
    </source>
</reference>
<dbReference type="PROSITE" id="PS50071">
    <property type="entry name" value="HOMEOBOX_2"/>
    <property type="match status" value="1"/>
</dbReference>
<evidence type="ECO:0000259" key="15">
    <source>
        <dbReference type="PROSITE" id="PS50071"/>
    </source>
</evidence>
<evidence type="ECO:0000313" key="17">
    <source>
        <dbReference type="EMBL" id="KAJ8401673.1"/>
    </source>
</evidence>
<sequence>MDAEPVTAAVEGVEGLEEEEEGAPATAEEEEGCAALCADGPPEGETVCAALARYEATLRDAVREIRVDVSAFKAGVERRLEESARAEGPLGRAVAQLQQENRQLRGQLEVLTRQLEALTGTVCDRSALVAESRPHDLPLVPPPPARRAPRSPTSPTGNAPSPGAGPTPALSPTATRFSSRATFSLFSKTNSVEREEPIEVDPAPIATVLENGHQSTSESSEVGTPHDDLPQEHTAAVSMGRPHLPITATTKIAEPSTAVTAINTQESPNSPVRPPPSALTEVEPPSQSASDAPPQTVPEPIIAPVPAVKSWAPSPVRAMGCPRIPDKTPSVPSKSVSYSGISPPSIDRDVVDGGGQLSFGRVVERRRELVRSQTLPRTLGPQARRSIFERLDSDPSRPKAMDPKPKLKRSQSFGVSSASSIKQILLEWCRSKTIGYQNIDIQNFSSCWSDGMAFCALVHSFFPMEFDYNTLTPANPKHNFEVAFGTAENKAGCDRLIEVEDMMVMGRKPDPMCVFTYVQSLYNHLRRGTRFCVGSSGGLRAVRSVSPRHTATRADTGRLRKPVRQNRIKLIACAATKAMSFNICRTMLRMFYESAVASAFLFAVVCWGSGLRAADANRLNKLIRKASSIVGVELGSLSGQCQRGGFCPSYVLFWTASPTHSTTYAAAVNRDVTLAPEKLGGRKSRVDPMALFMEPEFFSVQKLTDDREFDFVLSKNKDQFKDLISESASSSLKPDRAGLAEGQRKRKRTIFSRAQLSELERAFVVTPYPDITLRERLAALTHLPESKIQVWFQNRRARSIKSGRLSRPTKRSPVREGDKTCLPRPSLPSLCPTFAPAKLGELGGGPEQYQADGRRPTYSDWVRQYSGTASHPLTQPPTQPVSPELPKSLLWEDGHRPHSGLHAPPLAGARQVRPAQQRWDELSQLCTASPGYRRPRAQPHSATQGRFGCASIDQVVPTHPQQMYWDMPHGQDHPAVGPQTSLGYISDLIYNAAVVTNLLDVQQTRYLSSRPESKVLETVGVFEAPKQHGKYETGQQLFLHSVFGYRGIVLFPWHARLYDRDVTPPTAESKPEPPGAHGSKEVKGKTHTYYQVLIDTRDCPHISQRSQTEAVTFLANHDDSRALYAIPGLDYVSHEDILPYNSTDQIPIQHELFDFNSIRMFNPKIKIVLYSVCKLDRVPPFIPRDTLRAWQEKNHPWLELSDVHRETTENIRVTVIPFYMGMREAQNSHVYWWRYCIRLENMGSEVVQLRERHWRIFSLSGTLETVRGRGVVGREPVRPAGTCEPRTPHRNERSRFVRVVATSAEGHHAWPRLCASRALSASALRGGGACSLDREASGGAGGARFTCRVVTAWAGQGRARAAVSRALGALTLPRL</sequence>
<feature type="region of interest" description="Disordered" evidence="13">
    <location>
        <begin position="1"/>
        <end position="31"/>
    </location>
</feature>
<evidence type="ECO:0000259" key="14">
    <source>
        <dbReference type="PROSITE" id="PS50021"/>
    </source>
</evidence>
<evidence type="ECO:0000259" key="16">
    <source>
        <dbReference type="PROSITE" id="PS51087"/>
    </source>
</evidence>
<evidence type="ECO:0000256" key="13">
    <source>
        <dbReference type="SAM" id="MobiDB-lite"/>
    </source>
</evidence>
<comment type="similarity">
    <text evidence="2">Belongs to the paired homeobox family.</text>
</comment>
<dbReference type="PROSITE" id="PS51087">
    <property type="entry name" value="APAG"/>
    <property type="match status" value="1"/>
</dbReference>
<evidence type="ECO:0000256" key="8">
    <source>
        <dbReference type="ARBA" id="ARBA00023242"/>
    </source>
</evidence>
<proteinExistence type="inferred from homology"/>
<dbReference type="FunFam" id="1.10.418.10:FF:000009">
    <property type="entry name" value="smoothelin isoform X2"/>
    <property type="match status" value="1"/>
</dbReference>
<feature type="region of interest" description="Disordered" evidence="13">
    <location>
        <begin position="133"/>
        <end position="176"/>
    </location>
</feature>
<dbReference type="PROSITE" id="PS50021">
    <property type="entry name" value="CH"/>
    <property type="match status" value="1"/>
</dbReference>
<evidence type="ECO:0000313" key="18">
    <source>
        <dbReference type="Proteomes" id="UP001221898"/>
    </source>
</evidence>
<dbReference type="PANTHER" id="PTHR14289:SF16">
    <property type="entry name" value="POLYMERASE DELTA-INTERACTING PROTEIN 2"/>
    <property type="match status" value="1"/>
</dbReference>
<dbReference type="SUPFAM" id="SSF110069">
    <property type="entry name" value="ApaG-like"/>
    <property type="match status" value="1"/>
</dbReference>
<feature type="compositionally biased region" description="Polar residues" evidence="13">
    <location>
        <begin position="212"/>
        <end position="222"/>
    </location>
</feature>
<evidence type="ECO:0000256" key="2">
    <source>
        <dbReference type="ARBA" id="ARBA00005733"/>
    </source>
</evidence>
<dbReference type="GO" id="GO:0003677">
    <property type="term" value="F:DNA binding"/>
    <property type="evidence" value="ECO:0007669"/>
    <property type="project" value="UniProtKB-UniRule"/>
</dbReference>
<dbReference type="SUPFAM" id="SSF46689">
    <property type="entry name" value="Homeodomain-like"/>
    <property type="match status" value="1"/>
</dbReference>
<dbReference type="FunFam" id="1.10.10.60:FF:000312">
    <property type="entry name" value="Mix-type homeobox gene 1"/>
    <property type="match status" value="1"/>
</dbReference>
<organism evidence="17 18">
    <name type="scientific">Aldrovandia affinis</name>
    <dbReference type="NCBI Taxonomy" id="143900"/>
    <lineage>
        <taxon>Eukaryota</taxon>
        <taxon>Metazoa</taxon>
        <taxon>Chordata</taxon>
        <taxon>Craniata</taxon>
        <taxon>Vertebrata</taxon>
        <taxon>Euteleostomi</taxon>
        <taxon>Actinopterygii</taxon>
        <taxon>Neopterygii</taxon>
        <taxon>Teleostei</taxon>
        <taxon>Notacanthiformes</taxon>
        <taxon>Halosauridae</taxon>
        <taxon>Aldrovandia</taxon>
    </lineage>
</organism>
<dbReference type="InterPro" id="IPR036767">
    <property type="entry name" value="ApaG_sf"/>
</dbReference>
<dbReference type="SMART" id="SM00033">
    <property type="entry name" value="CH"/>
    <property type="match status" value="1"/>
</dbReference>
<feature type="region of interest" description="Disordered" evidence="13">
    <location>
        <begin position="803"/>
        <end position="827"/>
    </location>
</feature>
<dbReference type="SMART" id="SM00992">
    <property type="entry name" value="YccV-like"/>
    <property type="match status" value="1"/>
</dbReference>
<dbReference type="GO" id="GO:0070987">
    <property type="term" value="P:error-free translesion synthesis"/>
    <property type="evidence" value="ECO:0007669"/>
    <property type="project" value="TreeGrafter"/>
</dbReference>
<dbReference type="Pfam" id="PF04379">
    <property type="entry name" value="DUF525"/>
    <property type="match status" value="1"/>
</dbReference>
<dbReference type="InterPro" id="IPR036872">
    <property type="entry name" value="CH_dom_sf"/>
</dbReference>
<evidence type="ECO:0000256" key="4">
    <source>
        <dbReference type="ARBA" id="ARBA00022553"/>
    </source>
</evidence>
<evidence type="ECO:0000256" key="1">
    <source>
        <dbReference type="ARBA" id="ARBA00004123"/>
    </source>
</evidence>
<evidence type="ECO:0008006" key="19">
    <source>
        <dbReference type="Google" id="ProtNLM"/>
    </source>
</evidence>
<comment type="subcellular location">
    <subcellularLocation>
        <location evidence="1 10 11">Nucleus</location>
    </subcellularLocation>
</comment>
<dbReference type="InterPro" id="IPR007474">
    <property type="entry name" value="ApaG_domain"/>
</dbReference>
<dbReference type="InterPro" id="IPR011722">
    <property type="entry name" value="Hemimethylated_DNA-bd_dom"/>
</dbReference>
<feature type="domain" description="ApaG" evidence="16">
    <location>
        <begin position="1205"/>
        <end position="1361"/>
    </location>
</feature>
<protein>
    <recommendedName>
        <fullName evidence="19">Calponin-homology (CH) domain-containing protein</fullName>
    </recommendedName>
</protein>
<dbReference type="Proteomes" id="UP001221898">
    <property type="component" value="Unassembled WGS sequence"/>
</dbReference>
<evidence type="ECO:0000256" key="12">
    <source>
        <dbReference type="SAM" id="Coils"/>
    </source>
</evidence>
<keyword evidence="5 12" id="KW-0175">Coiled coil</keyword>
<dbReference type="GO" id="GO:0042645">
    <property type="term" value="C:mitochondrial nucleoid"/>
    <property type="evidence" value="ECO:0007669"/>
    <property type="project" value="TreeGrafter"/>
</dbReference>
<dbReference type="InterPro" id="IPR009057">
    <property type="entry name" value="Homeodomain-like_sf"/>
</dbReference>
<dbReference type="GO" id="GO:0005634">
    <property type="term" value="C:nucleus"/>
    <property type="evidence" value="ECO:0007669"/>
    <property type="project" value="UniProtKB-SubCell"/>
</dbReference>
<keyword evidence="3" id="KW-0217">Developmental protein</keyword>
<keyword evidence="4" id="KW-0597">Phosphoprotein</keyword>
<feature type="compositionally biased region" description="Acidic residues" evidence="13">
    <location>
        <begin position="14"/>
        <end position="31"/>
    </location>
</feature>
<keyword evidence="8 10" id="KW-0539">Nucleus</keyword>
<evidence type="ECO:0000256" key="3">
    <source>
        <dbReference type="ARBA" id="ARBA00022473"/>
    </source>
</evidence>
<feature type="region of interest" description="Disordered" evidence="13">
    <location>
        <begin position="211"/>
        <end position="231"/>
    </location>
</feature>
<evidence type="ECO:0000256" key="5">
    <source>
        <dbReference type="ARBA" id="ARBA00023054"/>
    </source>
</evidence>
<evidence type="ECO:0000256" key="7">
    <source>
        <dbReference type="ARBA" id="ARBA00023155"/>
    </source>
</evidence>
<comment type="caution">
    <text evidence="17">The sequence shown here is derived from an EMBL/GenBank/DDBJ whole genome shotgun (WGS) entry which is preliminary data.</text>
</comment>
<feature type="region of interest" description="Disordered" evidence="13">
    <location>
        <begin position="261"/>
        <end position="299"/>
    </location>
</feature>
<keyword evidence="18" id="KW-1185">Reference proteome</keyword>
<feature type="domain" description="Calponin-homology (CH)" evidence="14">
    <location>
        <begin position="419"/>
        <end position="526"/>
    </location>
</feature>
<feature type="coiled-coil region" evidence="12">
    <location>
        <begin position="94"/>
        <end position="121"/>
    </location>
</feature>
<feature type="compositionally biased region" description="Basic and acidic residues" evidence="13">
    <location>
        <begin position="386"/>
        <end position="405"/>
    </location>
</feature>
<dbReference type="InterPro" id="IPR036623">
    <property type="entry name" value="Hemimethylated_DNA-bd_sf"/>
</dbReference>
<feature type="domain" description="Homeobox" evidence="15">
    <location>
        <begin position="742"/>
        <end position="802"/>
    </location>
</feature>
<accession>A0AAD7SFZ7</accession>